<name>A0A392SMA4_9FABA</name>
<evidence type="ECO:0000313" key="1">
    <source>
        <dbReference type="EMBL" id="MCI50028.1"/>
    </source>
</evidence>
<accession>A0A392SMA4</accession>
<feature type="non-terminal residue" evidence="1">
    <location>
        <position position="1"/>
    </location>
</feature>
<dbReference type="PANTHER" id="PTHR31426:SF4">
    <property type="entry name" value="CRM-DOMAIN CONTAINING FACTOR CFM9, MITOCHONDRIAL"/>
    <property type="match status" value="1"/>
</dbReference>
<reference evidence="1 2" key="1">
    <citation type="journal article" date="2018" name="Front. Plant Sci.">
        <title>Red Clover (Trifolium pratense) and Zigzag Clover (T. medium) - A Picture of Genomic Similarities and Differences.</title>
        <authorList>
            <person name="Dluhosova J."/>
            <person name="Istvanek J."/>
            <person name="Nedelnik J."/>
            <person name="Repkova J."/>
        </authorList>
    </citation>
    <scope>NUCLEOTIDE SEQUENCE [LARGE SCALE GENOMIC DNA]</scope>
    <source>
        <strain evidence="2">cv. 10/8</strain>
        <tissue evidence="1">Leaf</tissue>
    </source>
</reference>
<sequence>QQLRRMGVNPEDPTAMASIQIVASTFFNAIDKKGGSPYVFRGDKPSVIEPSETEK</sequence>
<organism evidence="1 2">
    <name type="scientific">Trifolium medium</name>
    <dbReference type="NCBI Taxonomy" id="97028"/>
    <lineage>
        <taxon>Eukaryota</taxon>
        <taxon>Viridiplantae</taxon>
        <taxon>Streptophyta</taxon>
        <taxon>Embryophyta</taxon>
        <taxon>Tracheophyta</taxon>
        <taxon>Spermatophyta</taxon>
        <taxon>Magnoliopsida</taxon>
        <taxon>eudicotyledons</taxon>
        <taxon>Gunneridae</taxon>
        <taxon>Pentapetalae</taxon>
        <taxon>rosids</taxon>
        <taxon>fabids</taxon>
        <taxon>Fabales</taxon>
        <taxon>Fabaceae</taxon>
        <taxon>Papilionoideae</taxon>
        <taxon>50 kb inversion clade</taxon>
        <taxon>NPAAA clade</taxon>
        <taxon>Hologalegina</taxon>
        <taxon>IRL clade</taxon>
        <taxon>Trifolieae</taxon>
        <taxon>Trifolium</taxon>
    </lineage>
</organism>
<dbReference type="InterPro" id="IPR040286">
    <property type="entry name" value="At3g25440-like"/>
</dbReference>
<dbReference type="PANTHER" id="PTHR31426">
    <property type="entry name" value="GROUP II INTRON SPLICING FACTOR CRS1-LIKE"/>
    <property type="match status" value="1"/>
</dbReference>
<dbReference type="EMBL" id="LXQA010410338">
    <property type="protein sequence ID" value="MCI50028.1"/>
    <property type="molecule type" value="Genomic_DNA"/>
</dbReference>
<keyword evidence="2" id="KW-1185">Reference proteome</keyword>
<dbReference type="AlphaFoldDB" id="A0A392SMA4"/>
<protein>
    <submittedName>
        <fullName evidence="1">CRS1/YhbY (CRM) domain protein</fullName>
    </submittedName>
</protein>
<evidence type="ECO:0000313" key="2">
    <source>
        <dbReference type="Proteomes" id="UP000265520"/>
    </source>
</evidence>
<comment type="caution">
    <text evidence="1">The sequence shown here is derived from an EMBL/GenBank/DDBJ whole genome shotgun (WGS) entry which is preliminary data.</text>
</comment>
<proteinExistence type="predicted"/>
<dbReference type="Proteomes" id="UP000265520">
    <property type="component" value="Unassembled WGS sequence"/>
</dbReference>